<dbReference type="InterPro" id="IPR029056">
    <property type="entry name" value="Ribokinase-like"/>
</dbReference>
<dbReference type="GO" id="GO:0009451">
    <property type="term" value="P:RNA modification"/>
    <property type="evidence" value="ECO:0007669"/>
    <property type="project" value="InterPro"/>
</dbReference>
<dbReference type="Pfam" id="PF13041">
    <property type="entry name" value="PPR_2"/>
    <property type="match status" value="2"/>
</dbReference>
<evidence type="ECO:0000259" key="5">
    <source>
        <dbReference type="Pfam" id="PF00294"/>
    </source>
</evidence>
<dbReference type="PANTHER" id="PTHR47926">
    <property type="entry name" value="PENTATRICOPEPTIDE REPEAT-CONTAINING PROTEIN"/>
    <property type="match status" value="1"/>
</dbReference>
<dbReference type="SUPFAM" id="SSF53613">
    <property type="entry name" value="Ribokinase-like"/>
    <property type="match status" value="1"/>
</dbReference>
<dbReference type="Pfam" id="PF00294">
    <property type="entry name" value="PfkB"/>
    <property type="match status" value="1"/>
</dbReference>
<dbReference type="KEGG" id="pavi:110744791"/>
<dbReference type="GO" id="GO:0016301">
    <property type="term" value="F:kinase activity"/>
    <property type="evidence" value="ECO:0007669"/>
    <property type="project" value="UniProtKB-KW"/>
</dbReference>
<evidence type="ECO:0000256" key="4">
    <source>
        <dbReference type="PROSITE-ProRule" id="PRU00708"/>
    </source>
</evidence>
<keyword evidence="2" id="KW-0677">Repeat</keyword>
<dbReference type="NCBIfam" id="TIGR00756">
    <property type="entry name" value="PPR"/>
    <property type="match status" value="2"/>
</dbReference>
<sequence length="1097" mass="120937">MEKSARRRLDCISRHLVLPPQANHGLQQVLLLNNGQVKSEEAEPVVIGGMVLDIHATPSIPANPRTTTPGKVSYVLGGVARNVAECISKLGAKPFMISALGLDMPGNLLLEHWKSSGLSTEGIWKHQNIETPVVCNVLDVSGELAAAVASVEAIEKFLTPEWIQQFKYNIRSAPVLMIDANLTLSALKASCQLAAECEIPVWFEPVSVAKSRRISSVVKYVTFASPNEDELVAMANNLSGGNVYRPIERNNSRKKCSTETLFHLLKPAVWVLLEKGIKIVVVTVGSDGVFLCSRGGPSFMRIGCEGIKPFVSNGELFNTVTASCPSNLFSSPLDSEGSSFLFAVHFPALPASVVRLTGAGDCLVGGTIASICAGLDVMQSLAVGIAASKAAVEGETNVPSVFNLAAIADDARSVYSAAKVVFHQSMPMQFLKDGLIYHVQAIKAGFPLTIFTSNQLIHLYSRNGLLREAQKLFDEMPQRNVFSWNAIISAHIKAQNLKRARQLFDSASYKDLVTYNSLLSGYVSADGYEDCALELFSEMKSLDYGIRIDEISLTTMLNLTAKLEVVSYGRELHSFMVKTANDSSGFAVSSLIDMYSKCGYFQEAWWVFSGHREVVDLVSKNAMVAACCREGKLEVAVNLFWTEPELTDNVSWNTLIAGYAQNGFEEEALDLFVRMAENGFRRNEHTFASVLSACSGLRSFKHGREVHAWVLKNGMTSNSFILSGIVDVYCKCGNMKYAKSVHAAMGFENSFSVTSMIMGHAFHGNLVEARRLFDSLAEKSTVVWTALFSGYLKSQKCEAVFELLSEFRAKESIVPDAAILISVLGACAIKAALDPGKQIHAYILRSRIEVDKKLFSALVDMYSKSGSITYAESLFKRGSDRDIILYNVMLAGYAHHGLENKAIQIFNEMLERGIKPDVVTFLAILSACRHSCLVELGEQFFYSMKKDYNVLPEIEHYACMIDLYGRANQLDKAKELMRKIPIESDTIIWGAFLNACRVNGNTILAREAEERLLKLEGDIGDRYVQLANLYAAERNWDEVCRIRKKMKGKEAKKAAGCSWLYVENGVHIFISGDKTHPRTEAINFTLALLAEELYQIS</sequence>
<dbReference type="AlphaFoldDB" id="A0A6P5RC12"/>
<dbReference type="InterPro" id="IPR011990">
    <property type="entry name" value="TPR-like_helical_dom_sf"/>
</dbReference>
<dbReference type="GO" id="GO:0003723">
    <property type="term" value="F:RNA binding"/>
    <property type="evidence" value="ECO:0007669"/>
    <property type="project" value="InterPro"/>
</dbReference>
<dbReference type="PROSITE" id="PS51375">
    <property type="entry name" value="PPR"/>
    <property type="match status" value="4"/>
</dbReference>
<feature type="repeat" description="PPR" evidence="4">
    <location>
        <begin position="648"/>
        <end position="682"/>
    </location>
</feature>
<dbReference type="Proteomes" id="UP000515124">
    <property type="component" value="Unplaced"/>
</dbReference>
<dbReference type="PANTHER" id="PTHR47926:SF387">
    <property type="entry name" value="PENTATRICOPEPTIDE REPEAT-CONTAINING PROTEIN"/>
    <property type="match status" value="1"/>
</dbReference>
<evidence type="ECO:0000256" key="2">
    <source>
        <dbReference type="ARBA" id="ARBA00022737"/>
    </source>
</evidence>
<feature type="domain" description="Carbohydrate kinase PfkB" evidence="5">
    <location>
        <begin position="45"/>
        <end position="299"/>
    </location>
</feature>
<dbReference type="InterPro" id="IPR046848">
    <property type="entry name" value="E_motif"/>
</dbReference>
<evidence type="ECO:0000313" key="6">
    <source>
        <dbReference type="Proteomes" id="UP000515124"/>
    </source>
</evidence>
<keyword evidence="3" id="KW-0418">Kinase</keyword>
<dbReference type="FunFam" id="1.25.40.10:FF:000090">
    <property type="entry name" value="Pentatricopeptide repeat-containing protein, chloroplastic"/>
    <property type="match status" value="1"/>
</dbReference>
<feature type="repeat" description="PPR" evidence="4">
    <location>
        <begin position="882"/>
        <end position="916"/>
    </location>
</feature>
<feature type="repeat" description="PPR" evidence="4">
    <location>
        <begin position="449"/>
        <end position="483"/>
    </location>
</feature>
<dbReference type="Gene3D" id="1.25.40.10">
    <property type="entry name" value="Tetratricopeptide repeat domain"/>
    <property type="match status" value="4"/>
</dbReference>
<dbReference type="Pfam" id="PF20431">
    <property type="entry name" value="E_motif"/>
    <property type="match status" value="1"/>
</dbReference>
<dbReference type="CDD" id="cd01941">
    <property type="entry name" value="YeiC_kinase_like"/>
    <property type="match status" value="1"/>
</dbReference>
<dbReference type="GeneID" id="110744791"/>
<evidence type="ECO:0000256" key="3">
    <source>
        <dbReference type="ARBA" id="ARBA00022777"/>
    </source>
</evidence>
<dbReference type="InterPro" id="IPR002885">
    <property type="entry name" value="PPR_rpt"/>
</dbReference>
<organism evidence="6 7">
    <name type="scientific">Prunus avium</name>
    <name type="common">Cherry</name>
    <name type="synonym">Cerasus avium</name>
    <dbReference type="NCBI Taxonomy" id="42229"/>
    <lineage>
        <taxon>Eukaryota</taxon>
        <taxon>Viridiplantae</taxon>
        <taxon>Streptophyta</taxon>
        <taxon>Embryophyta</taxon>
        <taxon>Tracheophyta</taxon>
        <taxon>Spermatophyta</taxon>
        <taxon>Magnoliopsida</taxon>
        <taxon>eudicotyledons</taxon>
        <taxon>Gunneridae</taxon>
        <taxon>Pentapetalae</taxon>
        <taxon>rosids</taxon>
        <taxon>fabids</taxon>
        <taxon>Rosales</taxon>
        <taxon>Rosaceae</taxon>
        <taxon>Amygdaloideae</taxon>
        <taxon>Amygdaleae</taxon>
        <taxon>Prunus</taxon>
    </lineage>
</organism>
<reference evidence="7" key="1">
    <citation type="submission" date="2025-08" db="UniProtKB">
        <authorList>
            <consortium name="RefSeq"/>
        </authorList>
    </citation>
    <scope>IDENTIFICATION</scope>
</reference>
<dbReference type="InterPro" id="IPR011611">
    <property type="entry name" value="PfkB_dom"/>
</dbReference>
<gene>
    <name evidence="7" type="primary">LOC110744791</name>
</gene>
<keyword evidence="6" id="KW-1185">Reference proteome</keyword>
<dbReference type="InterPro" id="IPR046960">
    <property type="entry name" value="PPR_At4g14850-like_plant"/>
</dbReference>
<dbReference type="Gene3D" id="3.40.1190.20">
    <property type="match status" value="2"/>
</dbReference>
<proteinExistence type="predicted"/>
<accession>A0A6P5RC12</accession>
<dbReference type="RefSeq" id="XP_021800499.1">
    <property type="nucleotide sequence ID" value="XM_021944807.1"/>
</dbReference>
<dbReference type="Pfam" id="PF01535">
    <property type="entry name" value="PPR"/>
    <property type="match status" value="9"/>
</dbReference>
<evidence type="ECO:0000313" key="7">
    <source>
        <dbReference type="RefSeq" id="XP_021800499.1"/>
    </source>
</evidence>
<dbReference type="InterPro" id="IPR002173">
    <property type="entry name" value="Carboh/pur_kinase_PfkB_CS"/>
</dbReference>
<keyword evidence="1" id="KW-0808">Transferase</keyword>
<dbReference type="PROSITE" id="PS00583">
    <property type="entry name" value="PFKB_KINASES_1"/>
    <property type="match status" value="1"/>
</dbReference>
<evidence type="ECO:0000256" key="1">
    <source>
        <dbReference type="ARBA" id="ARBA00022679"/>
    </source>
</evidence>
<feature type="repeat" description="PPR" evidence="4">
    <location>
        <begin position="511"/>
        <end position="546"/>
    </location>
</feature>
<protein>
    <submittedName>
        <fullName evidence="7">Pentatricopeptide repeat-containing protein At3g18840</fullName>
    </submittedName>
</protein>
<name>A0A6P5RC12_PRUAV</name>